<reference evidence="8 9" key="1">
    <citation type="submission" date="2014-07" db="EMBL/GenBank/DDBJ databases">
        <authorList>
            <person name="McCorrison J."/>
            <person name="Sanka R."/>
            <person name="Torralba M."/>
            <person name="Gillis M."/>
            <person name="Haft D.H."/>
            <person name="Methe B."/>
            <person name="Sutton G."/>
            <person name="Nelson K.E."/>
        </authorList>
    </citation>
    <scope>NUCLEOTIDE SEQUENCE [LARGE SCALE GENOMIC DNA]</scope>
    <source>
        <strain evidence="8 9">DNF00040</strain>
    </source>
</reference>
<feature type="transmembrane region" description="Helical" evidence="7">
    <location>
        <begin position="73"/>
        <end position="93"/>
    </location>
</feature>
<keyword evidence="9" id="KW-1185">Reference proteome</keyword>
<dbReference type="RefSeq" id="WP_036558757.1">
    <property type="nucleotide sequence ID" value="NZ_JRNI01000018.1"/>
</dbReference>
<dbReference type="EMBL" id="JRNI01000018">
    <property type="protein sequence ID" value="KGF30994.1"/>
    <property type="molecule type" value="Genomic_DNA"/>
</dbReference>
<dbReference type="OrthoDB" id="280866at2"/>
<dbReference type="GO" id="GO:0005886">
    <property type="term" value="C:plasma membrane"/>
    <property type="evidence" value="ECO:0007669"/>
    <property type="project" value="UniProtKB-SubCell"/>
</dbReference>
<sequence length="129" mass="13779">MAYDLGKLILRLTLGVLLLLYGFHKVKYGLGHIPHTLNAHGLPPSLAYGVYISEVIAPLMLIVGLYTRVAAGIIAFSMSIAIIFVHASRLTALNSSGGSVIGLEYMFLAAAICIMLIGAGRFSLNTPYN</sequence>
<comment type="subcellular location">
    <subcellularLocation>
        <location evidence="1">Cell membrane</location>
        <topology evidence="1">Multi-pass membrane protein</topology>
    </subcellularLocation>
</comment>
<evidence type="ECO:0000256" key="2">
    <source>
        <dbReference type="ARBA" id="ARBA00006679"/>
    </source>
</evidence>
<proteinExistence type="inferred from homology"/>
<name>A0A096BCT3_9BURK</name>
<evidence type="ECO:0000256" key="7">
    <source>
        <dbReference type="SAM" id="Phobius"/>
    </source>
</evidence>
<evidence type="ECO:0000313" key="8">
    <source>
        <dbReference type="EMBL" id="KGF30994.1"/>
    </source>
</evidence>
<keyword evidence="3" id="KW-1003">Cell membrane</keyword>
<dbReference type="eggNOG" id="COG2259">
    <property type="taxonomic scope" value="Bacteria"/>
</dbReference>
<feature type="transmembrane region" description="Helical" evidence="7">
    <location>
        <begin position="105"/>
        <end position="124"/>
    </location>
</feature>
<dbReference type="Pfam" id="PF07681">
    <property type="entry name" value="DoxX"/>
    <property type="match status" value="1"/>
</dbReference>
<evidence type="ECO:0000256" key="4">
    <source>
        <dbReference type="ARBA" id="ARBA00022692"/>
    </source>
</evidence>
<protein>
    <submittedName>
        <fullName evidence="8">GntR family transcriptional regulator</fullName>
    </submittedName>
</protein>
<evidence type="ECO:0000313" key="9">
    <source>
        <dbReference type="Proteomes" id="UP000029629"/>
    </source>
</evidence>
<dbReference type="Proteomes" id="UP000029629">
    <property type="component" value="Unassembled WGS sequence"/>
</dbReference>
<feature type="transmembrane region" description="Helical" evidence="7">
    <location>
        <begin position="46"/>
        <end position="66"/>
    </location>
</feature>
<dbReference type="PANTHER" id="PTHR33452:SF1">
    <property type="entry name" value="INNER MEMBRANE PROTEIN YPHA-RELATED"/>
    <property type="match status" value="1"/>
</dbReference>
<organism evidence="8 9">
    <name type="scientific">Oligella urethralis DNF00040</name>
    <dbReference type="NCBI Taxonomy" id="1401065"/>
    <lineage>
        <taxon>Bacteria</taxon>
        <taxon>Pseudomonadati</taxon>
        <taxon>Pseudomonadota</taxon>
        <taxon>Betaproteobacteria</taxon>
        <taxon>Burkholderiales</taxon>
        <taxon>Alcaligenaceae</taxon>
        <taxon>Oligella</taxon>
    </lineage>
</organism>
<evidence type="ECO:0000256" key="6">
    <source>
        <dbReference type="ARBA" id="ARBA00023136"/>
    </source>
</evidence>
<evidence type="ECO:0000256" key="1">
    <source>
        <dbReference type="ARBA" id="ARBA00004651"/>
    </source>
</evidence>
<dbReference type="InterPro" id="IPR051907">
    <property type="entry name" value="DoxX-like_oxidoreductase"/>
</dbReference>
<comment type="caution">
    <text evidence="8">The sequence shown here is derived from an EMBL/GenBank/DDBJ whole genome shotgun (WGS) entry which is preliminary data.</text>
</comment>
<dbReference type="PANTHER" id="PTHR33452">
    <property type="entry name" value="OXIDOREDUCTASE CATD-RELATED"/>
    <property type="match status" value="1"/>
</dbReference>
<comment type="similarity">
    <text evidence="2">Belongs to the DoxX family.</text>
</comment>
<dbReference type="AlphaFoldDB" id="A0A096BCT3"/>
<evidence type="ECO:0000256" key="5">
    <source>
        <dbReference type="ARBA" id="ARBA00022989"/>
    </source>
</evidence>
<dbReference type="InterPro" id="IPR032808">
    <property type="entry name" value="DoxX"/>
</dbReference>
<evidence type="ECO:0000256" key="3">
    <source>
        <dbReference type="ARBA" id="ARBA00022475"/>
    </source>
</evidence>
<keyword evidence="5 7" id="KW-1133">Transmembrane helix</keyword>
<accession>A0A096BCT3</accession>
<keyword evidence="4 7" id="KW-0812">Transmembrane</keyword>
<keyword evidence="6 7" id="KW-0472">Membrane</keyword>
<gene>
    <name evidence="8" type="ORF">HMPREF2130_05185</name>
</gene>